<dbReference type="RefSeq" id="WP_107844803.1">
    <property type="nucleotide sequence ID" value="NZ_QBKS01000001.1"/>
</dbReference>
<proteinExistence type="predicted"/>
<accession>A0A2T6BKP1</accession>
<evidence type="ECO:0000313" key="2">
    <source>
        <dbReference type="EMBL" id="PTX56623.1"/>
    </source>
</evidence>
<evidence type="ECO:0000259" key="1">
    <source>
        <dbReference type="Pfam" id="PF12146"/>
    </source>
</evidence>
<dbReference type="OrthoDB" id="9788260at2"/>
<dbReference type="Pfam" id="PF12146">
    <property type="entry name" value="Hydrolase_4"/>
    <property type="match status" value="1"/>
</dbReference>
<feature type="domain" description="Serine aminopeptidase S33" evidence="1">
    <location>
        <begin position="42"/>
        <end position="293"/>
    </location>
</feature>
<keyword evidence="3" id="KW-1185">Reference proteome</keyword>
<gene>
    <name evidence="2" type="ORF">C8N43_1283</name>
</gene>
<organism evidence="2 3">
    <name type="scientific">Litoreibacter ponti</name>
    <dbReference type="NCBI Taxonomy" id="1510457"/>
    <lineage>
        <taxon>Bacteria</taxon>
        <taxon>Pseudomonadati</taxon>
        <taxon>Pseudomonadota</taxon>
        <taxon>Alphaproteobacteria</taxon>
        <taxon>Rhodobacterales</taxon>
        <taxon>Roseobacteraceae</taxon>
        <taxon>Litoreibacter</taxon>
    </lineage>
</organism>
<dbReference type="Proteomes" id="UP000243978">
    <property type="component" value="Unassembled WGS sequence"/>
</dbReference>
<name>A0A2T6BKP1_9RHOB</name>
<dbReference type="InterPro" id="IPR051044">
    <property type="entry name" value="MAG_DAG_Lipase"/>
</dbReference>
<dbReference type="AlphaFoldDB" id="A0A2T6BKP1"/>
<dbReference type="PANTHER" id="PTHR11614">
    <property type="entry name" value="PHOSPHOLIPASE-RELATED"/>
    <property type="match status" value="1"/>
</dbReference>
<reference evidence="2 3" key="1">
    <citation type="submission" date="2018-04" db="EMBL/GenBank/DDBJ databases">
        <title>Genomic Encyclopedia of Archaeal and Bacterial Type Strains, Phase II (KMG-II): from individual species to whole genera.</title>
        <authorList>
            <person name="Goeker M."/>
        </authorList>
    </citation>
    <scope>NUCLEOTIDE SEQUENCE [LARGE SCALE GENOMIC DNA]</scope>
    <source>
        <strain evidence="2 3">DSM 100977</strain>
    </source>
</reference>
<protein>
    <submittedName>
        <fullName evidence="2">Lysophospholipase</fullName>
    </submittedName>
</protein>
<sequence length="311" mass="34232">MSLTPAPFYAEIADGPEGGAAYWLTTSDGVRIRVGVWGGGDKGCVLLFPGRTEYIEKYGRAARGFAARGLSTIAVDWRGQGLADRALDNPMIGHVDDFRDFQKDVAAVVAALPDLGLPDPMILMGHSMGGCIGLRALMEGLPVKAALFTGPMWDIMLDPVKRYAGWAAATLSRPMKFDTKLAPGTVEASYVNVQPFEDNMLTREQEMYDYMRDQIAAHPELSLGGPSFAWLHEALKECRALSMRPTPQVPAITFLGTKERIVDSPAIHDRMSRWQNGELRLVEGAEHEVIMDYDDVQDQVYDAALELIERA</sequence>
<dbReference type="EMBL" id="QBKS01000001">
    <property type="protein sequence ID" value="PTX56623.1"/>
    <property type="molecule type" value="Genomic_DNA"/>
</dbReference>
<evidence type="ECO:0000313" key="3">
    <source>
        <dbReference type="Proteomes" id="UP000243978"/>
    </source>
</evidence>
<dbReference type="SUPFAM" id="SSF53474">
    <property type="entry name" value="alpha/beta-Hydrolases"/>
    <property type="match status" value="1"/>
</dbReference>
<comment type="caution">
    <text evidence="2">The sequence shown here is derived from an EMBL/GenBank/DDBJ whole genome shotgun (WGS) entry which is preliminary data.</text>
</comment>
<dbReference type="Gene3D" id="3.40.50.1820">
    <property type="entry name" value="alpha/beta hydrolase"/>
    <property type="match status" value="1"/>
</dbReference>
<dbReference type="InterPro" id="IPR022742">
    <property type="entry name" value="Hydrolase_4"/>
</dbReference>
<dbReference type="InterPro" id="IPR029058">
    <property type="entry name" value="AB_hydrolase_fold"/>
</dbReference>